<protein>
    <submittedName>
        <fullName evidence="1">Uncharacterized protein</fullName>
    </submittedName>
</protein>
<proteinExistence type="predicted"/>
<comment type="caution">
    <text evidence="1">The sequence shown here is derived from an EMBL/GenBank/DDBJ whole genome shotgun (WGS) entry which is preliminary data.</text>
</comment>
<reference evidence="1 2" key="1">
    <citation type="submission" date="2020-08" db="EMBL/GenBank/DDBJ databases">
        <title>Sequencing the genomes of 1000 actinobacteria strains.</title>
        <authorList>
            <person name="Klenk H.-P."/>
        </authorList>
    </citation>
    <scope>NUCLEOTIDE SEQUENCE [LARGE SCALE GENOMIC DNA]</scope>
    <source>
        <strain evidence="1 2">DSM 45859</strain>
    </source>
</reference>
<dbReference type="Proteomes" id="UP000581769">
    <property type="component" value="Unassembled WGS sequence"/>
</dbReference>
<dbReference type="AlphaFoldDB" id="A0A840IYI2"/>
<sequence>MVLELRVTSGADPSRIRAAVDTGREDAEAVRRMVEDAPAHSVPHGVGLGALLMPAAKAFQEMTDD</sequence>
<keyword evidence="2" id="KW-1185">Reference proteome</keyword>
<evidence type="ECO:0000313" key="2">
    <source>
        <dbReference type="Proteomes" id="UP000581769"/>
    </source>
</evidence>
<evidence type="ECO:0000313" key="1">
    <source>
        <dbReference type="EMBL" id="MBB4686753.1"/>
    </source>
</evidence>
<name>A0A840IYI2_9PSEU</name>
<dbReference type="RefSeq" id="WP_184781563.1">
    <property type="nucleotide sequence ID" value="NZ_JACHMG010000001.1"/>
</dbReference>
<gene>
    <name evidence="1" type="ORF">BJY18_004238</name>
</gene>
<dbReference type="EMBL" id="JACHMG010000001">
    <property type="protein sequence ID" value="MBB4686753.1"/>
    <property type="molecule type" value="Genomic_DNA"/>
</dbReference>
<accession>A0A840IYI2</accession>
<organism evidence="1 2">
    <name type="scientific">Amycolatopsis jiangsuensis</name>
    <dbReference type="NCBI Taxonomy" id="1181879"/>
    <lineage>
        <taxon>Bacteria</taxon>
        <taxon>Bacillati</taxon>
        <taxon>Actinomycetota</taxon>
        <taxon>Actinomycetes</taxon>
        <taxon>Pseudonocardiales</taxon>
        <taxon>Pseudonocardiaceae</taxon>
        <taxon>Amycolatopsis</taxon>
    </lineage>
</organism>